<reference evidence="2 3" key="1">
    <citation type="submission" date="2020-08" db="EMBL/GenBank/DDBJ databases">
        <title>Genomic Encyclopedia of Type Strains, Phase IV (KMG-IV): sequencing the most valuable type-strain genomes for metagenomic binning, comparative biology and taxonomic classification.</title>
        <authorList>
            <person name="Goeker M."/>
        </authorList>
    </citation>
    <scope>NUCLEOTIDE SEQUENCE [LARGE SCALE GENOMIC DNA]</scope>
    <source>
        <strain evidence="2 3">DSM 107085</strain>
    </source>
</reference>
<dbReference type="EMBL" id="JACHET010000001">
    <property type="protein sequence ID" value="MBB6184749.1"/>
    <property type="molecule type" value="Genomic_DNA"/>
</dbReference>
<proteinExistence type="predicted"/>
<gene>
    <name evidence="2" type="ORF">HNQ86_002094</name>
</gene>
<evidence type="ECO:0000313" key="3">
    <source>
        <dbReference type="Proteomes" id="UP000560000"/>
    </source>
</evidence>
<feature type="compositionally biased region" description="Basic residues" evidence="1">
    <location>
        <begin position="20"/>
        <end position="29"/>
    </location>
</feature>
<accession>A0A841KLQ7</accession>
<organism evidence="2 3">
    <name type="scientific">Oleiagrimonas soli</name>
    <dbReference type="NCBI Taxonomy" id="1543381"/>
    <lineage>
        <taxon>Bacteria</taxon>
        <taxon>Pseudomonadati</taxon>
        <taxon>Pseudomonadota</taxon>
        <taxon>Gammaproteobacteria</taxon>
        <taxon>Lysobacterales</taxon>
        <taxon>Rhodanobacteraceae</taxon>
        <taxon>Oleiagrimonas</taxon>
    </lineage>
</organism>
<comment type="caution">
    <text evidence="2">The sequence shown here is derived from an EMBL/GenBank/DDBJ whole genome shotgun (WGS) entry which is preliminary data.</text>
</comment>
<feature type="region of interest" description="Disordered" evidence="1">
    <location>
        <begin position="1"/>
        <end position="29"/>
    </location>
</feature>
<name>A0A841KLQ7_9GAMM</name>
<dbReference type="AlphaFoldDB" id="A0A841KLQ7"/>
<evidence type="ECO:0000256" key="1">
    <source>
        <dbReference type="SAM" id="MobiDB-lite"/>
    </source>
</evidence>
<protein>
    <submittedName>
        <fullName evidence="2">Uncharacterized protein</fullName>
    </submittedName>
</protein>
<dbReference type="Proteomes" id="UP000560000">
    <property type="component" value="Unassembled WGS sequence"/>
</dbReference>
<sequence length="29" mass="3118">MSKIHRSTVHSAPAPDGQTVRRHARGGHA</sequence>
<evidence type="ECO:0000313" key="2">
    <source>
        <dbReference type="EMBL" id="MBB6184749.1"/>
    </source>
</evidence>